<gene>
    <name evidence="1" type="ORF">GCM10025790_21150</name>
</gene>
<comment type="caution">
    <text evidence="1">The sequence shown here is derived from an EMBL/GenBank/DDBJ whole genome shotgun (WGS) entry which is preliminary data.</text>
</comment>
<protein>
    <submittedName>
        <fullName evidence="1">Uncharacterized protein</fullName>
    </submittedName>
</protein>
<reference evidence="2" key="1">
    <citation type="journal article" date="2019" name="Int. J. Syst. Evol. Microbiol.">
        <title>The Global Catalogue of Microorganisms (GCM) 10K type strain sequencing project: providing services to taxonomists for standard genome sequencing and annotation.</title>
        <authorList>
            <consortium name="The Broad Institute Genomics Platform"/>
            <consortium name="The Broad Institute Genome Sequencing Center for Infectious Disease"/>
            <person name="Wu L."/>
            <person name="Ma J."/>
        </authorList>
    </citation>
    <scope>NUCLEOTIDE SEQUENCE [LARGE SCALE GENOMIC DNA]</scope>
    <source>
        <strain evidence="2">JCM 19129</strain>
    </source>
</reference>
<accession>A0ABP9FZS1</accession>
<dbReference type="Proteomes" id="UP001500368">
    <property type="component" value="Unassembled WGS sequence"/>
</dbReference>
<sequence>MFLTSALALVASGSYLLGDNRLDRDQAYRDLLTHYNLASLSPAAHDQRFVITPTQGDTPVAATDEFGNTHEARLSFTEVNRFAPPGEIAYTATLQVIGPDHGWSDWD</sequence>
<keyword evidence="2" id="KW-1185">Reference proteome</keyword>
<proteinExistence type="predicted"/>
<evidence type="ECO:0000313" key="2">
    <source>
        <dbReference type="Proteomes" id="UP001500368"/>
    </source>
</evidence>
<dbReference type="RefSeq" id="WP_345477973.1">
    <property type="nucleotide sequence ID" value="NZ_BAABLW010000007.1"/>
</dbReference>
<evidence type="ECO:0000313" key="1">
    <source>
        <dbReference type="EMBL" id="GAA4923754.1"/>
    </source>
</evidence>
<organism evidence="1 2">
    <name type="scientific">Nesterenkonia rhizosphaerae</name>
    <dbReference type="NCBI Taxonomy" id="1348272"/>
    <lineage>
        <taxon>Bacteria</taxon>
        <taxon>Bacillati</taxon>
        <taxon>Actinomycetota</taxon>
        <taxon>Actinomycetes</taxon>
        <taxon>Micrococcales</taxon>
        <taxon>Micrococcaceae</taxon>
        <taxon>Nesterenkonia</taxon>
    </lineage>
</organism>
<name>A0ABP9FZS1_9MICC</name>
<dbReference type="EMBL" id="BAABLW010000007">
    <property type="protein sequence ID" value="GAA4923754.1"/>
    <property type="molecule type" value="Genomic_DNA"/>
</dbReference>